<proteinExistence type="predicted"/>
<evidence type="ECO:0000313" key="2">
    <source>
        <dbReference type="Proteomes" id="UP000620124"/>
    </source>
</evidence>
<protein>
    <recommendedName>
        <fullName evidence="3">ARM repeat-containing protein</fullName>
    </recommendedName>
</protein>
<dbReference type="GO" id="GO:0008017">
    <property type="term" value="F:microtubule binding"/>
    <property type="evidence" value="ECO:0007669"/>
    <property type="project" value="TreeGrafter"/>
</dbReference>
<dbReference type="InterPro" id="IPR011989">
    <property type="entry name" value="ARM-like"/>
</dbReference>
<evidence type="ECO:0000313" key="1">
    <source>
        <dbReference type="EMBL" id="KAF7353713.1"/>
    </source>
</evidence>
<keyword evidence="2" id="KW-1185">Reference proteome</keyword>
<dbReference type="SMART" id="SM00185">
    <property type="entry name" value="ARM"/>
    <property type="match status" value="5"/>
</dbReference>
<dbReference type="AlphaFoldDB" id="A0A8H7D012"/>
<evidence type="ECO:0008006" key="3">
    <source>
        <dbReference type="Google" id="ProtNLM"/>
    </source>
</evidence>
<dbReference type="Gene3D" id="1.25.10.10">
    <property type="entry name" value="Leucine-rich Repeat Variant"/>
    <property type="match status" value="3"/>
</dbReference>
<dbReference type="SUPFAM" id="SSF48371">
    <property type="entry name" value="ARM repeat"/>
    <property type="match status" value="2"/>
</dbReference>
<accession>A0A8H7D012</accession>
<gene>
    <name evidence="1" type="ORF">MVEN_01056400</name>
</gene>
<comment type="caution">
    <text evidence="1">The sequence shown here is derived from an EMBL/GenBank/DDBJ whole genome shotgun (WGS) entry which is preliminary data.</text>
</comment>
<dbReference type="InterPro" id="IPR016024">
    <property type="entry name" value="ARM-type_fold"/>
</dbReference>
<dbReference type="EMBL" id="JACAZI010000008">
    <property type="protein sequence ID" value="KAF7353713.1"/>
    <property type="molecule type" value="Genomic_DNA"/>
</dbReference>
<dbReference type="GO" id="GO:0015630">
    <property type="term" value="C:microtubule cytoskeleton"/>
    <property type="evidence" value="ECO:0007669"/>
    <property type="project" value="TreeGrafter"/>
</dbReference>
<dbReference type="GO" id="GO:0003341">
    <property type="term" value="P:cilium movement"/>
    <property type="evidence" value="ECO:0007669"/>
    <property type="project" value="TreeGrafter"/>
</dbReference>
<dbReference type="PANTHER" id="PTHR23314:SF0">
    <property type="entry name" value="SPERM-ASSOCIATED ANTIGEN 6"/>
    <property type="match status" value="1"/>
</dbReference>
<sequence length="726" mass="79020">MMISPLAICATDFTNVNRSSELDSYTHLPMQQLTRQRTRDSIFSWWSDSNPGLQGATINLHTLAKPLMRRMYDRDALKYVREHRGIPLSSEIVEIYLSYLLWKHISPSTKDNIMKDITERVKFEDDALMVAHSNILPNIRALLPSKSVEGAILALAQHPSTALAACLSFVNLLSDDDILVVHLAWTGLSRIAESSESGGDAVVEAKVLDHVRKGDDDFDVVESAWKGLERITGLSGGVEAVLDAKVLDHLHVGLSSSIARRHVQNVLFTLTRCPSIALAACSSLIHILSNDDAEAVESAWNALADIAGSSDDGAKFVVEAKALDHLPKGLLSPIATVRYSACRTVSYIAGFRSTLPAVIHALPEILAPLFTLLDDADVDQTAWRAVSEIATSPFGAEAVVKAKVLDLVPRALLSPDKDVWISACNVVERLAGHESTSPIEIRALPEFLGGFALFDNVNVIQPAWRIVSRIATTPLGAEAVVKAKVLDLVPRALLSPDIDVRLSACNVVERLAGHELTFPVVVHALPEFLGVFTLFDDVSVIQTAWRIVSRIATSPLGAEALVKANVLVLVLGALSQSPTRTTACQLLETLVGHESTMPALISALPDFLEVAFANLLDDAYGRDFGSALVVISYISQSSEGAEAAVAANIMSIISPWLLTSDPVLRERAYDLLHRLNGHDPTLSALVVRMGWPREHLSRDKYAHRKAERILVKIDTYCESLPVLSHE</sequence>
<organism evidence="1 2">
    <name type="scientific">Mycena venus</name>
    <dbReference type="NCBI Taxonomy" id="2733690"/>
    <lineage>
        <taxon>Eukaryota</taxon>
        <taxon>Fungi</taxon>
        <taxon>Dikarya</taxon>
        <taxon>Basidiomycota</taxon>
        <taxon>Agaricomycotina</taxon>
        <taxon>Agaricomycetes</taxon>
        <taxon>Agaricomycetidae</taxon>
        <taxon>Agaricales</taxon>
        <taxon>Marasmiineae</taxon>
        <taxon>Mycenaceae</taxon>
        <taxon>Mycena</taxon>
    </lineage>
</organism>
<dbReference type="Proteomes" id="UP000620124">
    <property type="component" value="Unassembled WGS sequence"/>
</dbReference>
<dbReference type="InterPro" id="IPR000225">
    <property type="entry name" value="Armadillo"/>
</dbReference>
<dbReference type="OrthoDB" id="3019193at2759"/>
<dbReference type="PANTHER" id="PTHR23314">
    <property type="entry name" value="SPERM-ASSOCIATED ANTIGEN 6 ARMADILLO REPEAT-CONTAINING"/>
    <property type="match status" value="1"/>
</dbReference>
<name>A0A8H7D012_9AGAR</name>
<reference evidence="1" key="1">
    <citation type="submission" date="2020-05" db="EMBL/GenBank/DDBJ databases">
        <title>Mycena genomes resolve the evolution of fungal bioluminescence.</title>
        <authorList>
            <person name="Tsai I.J."/>
        </authorList>
    </citation>
    <scope>NUCLEOTIDE SEQUENCE</scope>
    <source>
        <strain evidence="1">CCC161011</strain>
    </source>
</reference>